<dbReference type="Proteomes" id="UP001530293">
    <property type="component" value="Unassembled WGS sequence"/>
</dbReference>
<name>A0ABD3M817_9STRA</name>
<comment type="caution">
    <text evidence="2">The sequence shown here is derived from an EMBL/GenBank/DDBJ whole genome shotgun (WGS) entry which is preliminary data.</text>
</comment>
<reference evidence="2 3" key="1">
    <citation type="submission" date="2024-10" db="EMBL/GenBank/DDBJ databases">
        <title>Updated reference genomes for cyclostephanoid diatoms.</title>
        <authorList>
            <person name="Roberts W.R."/>
            <person name="Alverson A.J."/>
        </authorList>
    </citation>
    <scope>NUCLEOTIDE SEQUENCE [LARGE SCALE GENOMIC DNA]</scope>
    <source>
        <strain evidence="2 3">AJA232-27</strain>
    </source>
</reference>
<feature type="region of interest" description="Disordered" evidence="1">
    <location>
        <begin position="141"/>
        <end position="160"/>
    </location>
</feature>
<accession>A0ABD3M817</accession>
<protein>
    <submittedName>
        <fullName evidence="2">Uncharacterized protein</fullName>
    </submittedName>
</protein>
<evidence type="ECO:0000256" key="1">
    <source>
        <dbReference type="SAM" id="MobiDB-lite"/>
    </source>
</evidence>
<dbReference type="AlphaFoldDB" id="A0ABD3M817"/>
<dbReference type="EMBL" id="JALLBG020000196">
    <property type="protein sequence ID" value="KAL3759777.1"/>
    <property type="molecule type" value="Genomic_DNA"/>
</dbReference>
<sequence length="901" mass="100027">MAKQPRHSGHDDDQQLANLILLLRLPNASSSKATDDDIYDYNDGTGSATAAAAAAEADAEAEAEAEADAAAALRTALEHDNCQLLRFMDRLLRHYETGNKAEAESTVEVEESDVSNANYAYLRLVVRIAFLSYVSTSSVSSASTPIAEGSTSNNDGHERAGTISKTKLTNYSEKSCVWKCECRLLVSLLAALSGRPTPTPSSITGDDILALEISCAVEGLLVKLSVSTSLIVINGLWNKALDILLKYRRCCRKDRGGVVNLEQHTSSTSLVAEDNHQMTDTQTMIQTIHSILDRSEYGISVSSNYDYDIQYDASILSCLTSFLAWCEDGEKQGRHMPKFTQDVLFELILWSQENQHFSWAIHVLINKYLRLCIERKDAADDDPMSSQQGALTRFRNVFVLAQTSDKASPLLIDGKEEEFAIAMRSFLFYGLIVLCNSDLPGESFLKTFRTNVSIDEKSATILRRGEVLSLILDLWNLFGVDWMFVPQSKMGGADVESPFWWVRSGESKIDDRQSIGPTWPFCMLFRLAVGEYRLGLGRYLSIVEDGGIQNLDEKDCEDLVLDIMLCSRVVTETVALMTSMVDDENDGAIRSPWSPDAILHVRTSLEDALNSSMQYLTLFPGNLNSTEYRPLAMDDVSFPMDSKDYDEIWYACCFITGSIANDLELDQLLTISSDAESIGSNHSLVDDRDIPSFLLALRGGIQFCTSLAERQCLSDLHCHETLEFEPLIHLLPSTASLVSHLAFDDDDEGASNLVEVLKRTKEAVSEDGWLVFAISTFLRRLSDQWRGFWQGREVLTSNDSFITRRTNTVLSIVDMCVVIVSSVVFMVTSARKINYVTLVKGADLSIILNLWKRNLVDICEWPNEVLRCSSAETLDKVSQLLDICSLGAESTGRGKSGSKVT</sequence>
<proteinExistence type="predicted"/>
<keyword evidence="3" id="KW-1185">Reference proteome</keyword>
<gene>
    <name evidence="2" type="ORF">ACHAWU_007521</name>
</gene>
<evidence type="ECO:0000313" key="2">
    <source>
        <dbReference type="EMBL" id="KAL3759777.1"/>
    </source>
</evidence>
<organism evidence="2 3">
    <name type="scientific">Discostella pseudostelligera</name>
    <dbReference type="NCBI Taxonomy" id="259834"/>
    <lineage>
        <taxon>Eukaryota</taxon>
        <taxon>Sar</taxon>
        <taxon>Stramenopiles</taxon>
        <taxon>Ochrophyta</taxon>
        <taxon>Bacillariophyta</taxon>
        <taxon>Coscinodiscophyceae</taxon>
        <taxon>Thalassiosirophycidae</taxon>
        <taxon>Stephanodiscales</taxon>
        <taxon>Stephanodiscaceae</taxon>
        <taxon>Discostella</taxon>
    </lineage>
</organism>
<evidence type="ECO:0000313" key="3">
    <source>
        <dbReference type="Proteomes" id="UP001530293"/>
    </source>
</evidence>